<evidence type="ECO:0000313" key="1">
    <source>
        <dbReference type="EMBL" id="OIQ88883.1"/>
    </source>
</evidence>
<dbReference type="InterPro" id="IPR005624">
    <property type="entry name" value="PduO/GlcC-like"/>
</dbReference>
<dbReference type="InterPro" id="IPR038084">
    <property type="entry name" value="PduO/GlcC-like_sf"/>
</dbReference>
<dbReference type="InterPro" id="IPR052517">
    <property type="entry name" value="GlcG_carb_metab_protein"/>
</dbReference>
<organism evidence="1">
    <name type="scientific">mine drainage metagenome</name>
    <dbReference type="NCBI Taxonomy" id="410659"/>
    <lineage>
        <taxon>unclassified sequences</taxon>
        <taxon>metagenomes</taxon>
        <taxon>ecological metagenomes</taxon>
    </lineage>
</organism>
<dbReference type="AlphaFoldDB" id="A0A1J5RH00"/>
<protein>
    <recommendedName>
        <fullName evidence="2">Heme-binding protein</fullName>
    </recommendedName>
</protein>
<dbReference type="PANTHER" id="PTHR34309">
    <property type="entry name" value="SLR1406 PROTEIN"/>
    <property type="match status" value="1"/>
</dbReference>
<reference evidence="1" key="1">
    <citation type="submission" date="2016-10" db="EMBL/GenBank/DDBJ databases">
        <title>Sequence of Gallionella enrichment culture.</title>
        <authorList>
            <person name="Poehlein A."/>
            <person name="Muehling M."/>
            <person name="Daniel R."/>
        </authorList>
    </citation>
    <scope>NUCLEOTIDE SEQUENCE</scope>
</reference>
<dbReference type="EMBL" id="MLJW01000354">
    <property type="protein sequence ID" value="OIQ88883.1"/>
    <property type="molecule type" value="Genomic_DNA"/>
</dbReference>
<dbReference type="Pfam" id="PF03928">
    <property type="entry name" value="HbpS-like"/>
    <property type="match status" value="1"/>
</dbReference>
<accession>A0A1J5RH00</accession>
<sequence length="144" mass="14518">MMSDSIRQDCISTEAAQAAVLAAVRAGAGLGCKVNAAVVDPGGTLMAFLRGNGAFLHSIGIAQDKAYTAAGFGMPTAAFYDLIKDNPALRDGMAQRERLVAFAGGFPILKDGAVIGAIGVSGASEEQDCLCAQAGLAAIQALAK</sequence>
<proteinExistence type="predicted"/>
<comment type="caution">
    <text evidence="1">The sequence shown here is derived from an EMBL/GenBank/DDBJ whole genome shotgun (WGS) entry which is preliminary data.</text>
</comment>
<evidence type="ECO:0008006" key="2">
    <source>
        <dbReference type="Google" id="ProtNLM"/>
    </source>
</evidence>
<name>A0A1J5RH00_9ZZZZ</name>
<gene>
    <name evidence="1" type="ORF">GALL_292560</name>
</gene>
<dbReference type="Gene3D" id="3.30.450.150">
    <property type="entry name" value="Haem-degrading domain"/>
    <property type="match status" value="1"/>
</dbReference>
<dbReference type="PANTHER" id="PTHR34309:SF1">
    <property type="entry name" value="PROTEIN GLCG"/>
    <property type="match status" value="1"/>
</dbReference>
<dbReference type="SUPFAM" id="SSF143744">
    <property type="entry name" value="GlcG-like"/>
    <property type="match status" value="1"/>
</dbReference>